<comment type="caution">
    <text evidence="2">The sequence shown here is derived from an EMBL/GenBank/DDBJ whole genome shotgun (WGS) entry which is preliminary data.</text>
</comment>
<sequence>MAHLFTAPVVDATPDNGFADSDRVSSAYLHHQESSYTDLWTDVDESSPQYQDGLKLFLECLVELDQLDASSPLRLTMEGGGPLFMSQHHLEDPQVTLPSARRCTPEPWDAYHSSNKCAIPPPTGRQLNALTSSRFQYHEPGSTSPEGDNYNEHLSAPLPIAPVSKSTPLWSMSGESSYPRPPSFPIEDNLSKSNQPDYWNKTAVNVIPGSKPVGLPYQRQQSLTAAIWSSPGHHPIGSFSSSRKEKENIMNTSTTDAHGTGSGHLVPVEHIPDNHAQGRNGSEELPHTGHDIETKRTSRKRSHADSIGEDNHVKVLPRAKKSKATVVEPSSKVTGSKRNVKRPIQVQSALPEMMAEVADGVEIVEASEIENDGIINRFLSLTGRECVEGATGFNPLPIQFDTMELL</sequence>
<feature type="region of interest" description="Disordered" evidence="1">
    <location>
        <begin position="275"/>
        <end position="339"/>
    </location>
</feature>
<reference evidence="2" key="1">
    <citation type="submission" date="2021-02" db="EMBL/GenBank/DDBJ databases">
        <title>Psilocybe cubensis genome.</title>
        <authorList>
            <person name="Mckernan K.J."/>
            <person name="Crawford S."/>
            <person name="Trippe A."/>
            <person name="Kane L.T."/>
            <person name="Mclaughlin S."/>
        </authorList>
    </citation>
    <scope>NUCLEOTIDE SEQUENCE [LARGE SCALE GENOMIC DNA]</scope>
    <source>
        <strain evidence="2">MGC-MH-2018</strain>
    </source>
</reference>
<dbReference type="EMBL" id="JAFIQS010000014">
    <property type="protein sequence ID" value="KAG5163767.1"/>
    <property type="molecule type" value="Genomic_DNA"/>
</dbReference>
<evidence type="ECO:0000313" key="2">
    <source>
        <dbReference type="EMBL" id="KAG5163767.1"/>
    </source>
</evidence>
<organism evidence="2">
    <name type="scientific">Psilocybe cubensis</name>
    <name type="common">Psychedelic mushroom</name>
    <name type="synonym">Stropharia cubensis</name>
    <dbReference type="NCBI Taxonomy" id="181762"/>
    <lineage>
        <taxon>Eukaryota</taxon>
        <taxon>Fungi</taxon>
        <taxon>Dikarya</taxon>
        <taxon>Basidiomycota</taxon>
        <taxon>Agaricomycotina</taxon>
        <taxon>Agaricomycetes</taxon>
        <taxon>Agaricomycetidae</taxon>
        <taxon>Agaricales</taxon>
        <taxon>Agaricineae</taxon>
        <taxon>Strophariaceae</taxon>
        <taxon>Psilocybe</taxon>
    </lineage>
</organism>
<evidence type="ECO:0000256" key="1">
    <source>
        <dbReference type="SAM" id="MobiDB-lite"/>
    </source>
</evidence>
<dbReference type="AlphaFoldDB" id="A0A8H7XNB6"/>
<gene>
    <name evidence="2" type="ORF">JR316_011559</name>
</gene>
<feature type="compositionally biased region" description="Basic and acidic residues" evidence="1">
    <location>
        <begin position="303"/>
        <end position="313"/>
    </location>
</feature>
<name>A0A8H7XNB6_PSICU</name>
<protein>
    <submittedName>
        <fullName evidence="2">Uncharacterized protein</fullName>
    </submittedName>
</protein>
<feature type="compositionally biased region" description="Basic and acidic residues" evidence="1">
    <location>
        <begin position="281"/>
        <end position="296"/>
    </location>
</feature>
<proteinExistence type="predicted"/>
<accession>A0A8H7XNB6</accession>